<feature type="compositionally biased region" description="Low complexity" evidence="1">
    <location>
        <begin position="206"/>
        <end position="229"/>
    </location>
</feature>
<protein>
    <submittedName>
        <fullName evidence="2">BQ2448_3928 protein</fullName>
    </submittedName>
</protein>
<evidence type="ECO:0000256" key="1">
    <source>
        <dbReference type="SAM" id="MobiDB-lite"/>
    </source>
</evidence>
<sequence>MTMMTMMTDCPASTALSPRSQSPEAAMVASKPVPGPPAQRNGGQAPTTAAASPSVDAILRSYGNNDVDLLKALLHAKAKEDERLAALDLLRVEQLRAANTLAMHQAWWMQAQLQQQQTAYAAAAAAAAAAAQAKKSPASSFTPVTPPLSGVEAPASWQQLASRRLSPVPPYSLLPATLSVSGPSREGSISAQAGPSSEASFKRARAASTASSSSSRSSTSSSSTTSISSVEEDDASSTSPASKKVKHGNTPVVKVVAASAQAKKASHEEVMQALRAKCERNLSASKVNRPRALAPRPIKPSAVPVTPCVLAATVPTKTMPMSPVRASTTIARETKSASPPLRQSAVFSPADEQIAAGFLRMLIHAVNASEPVTVEAN</sequence>
<feature type="compositionally biased region" description="Polar residues" evidence="1">
    <location>
        <begin position="14"/>
        <end position="23"/>
    </location>
</feature>
<evidence type="ECO:0000313" key="2">
    <source>
        <dbReference type="EMBL" id="SCV72391.1"/>
    </source>
</evidence>
<dbReference type="Proteomes" id="UP000198372">
    <property type="component" value="Unassembled WGS sequence"/>
</dbReference>
<dbReference type="OrthoDB" id="2537258at2759"/>
<dbReference type="EMBL" id="FMSP01000009">
    <property type="protein sequence ID" value="SCV72391.1"/>
    <property type="molecule type" value="Genomic_DNA"/>
</dbReference>
<dbReference type="AlphaFoldDB" id="A0A238FJQ9"/>
<feature type="region of interest" description="Disordered" evidence="1">
    <location>
        <begin position="1"/>
        <end position="52"/>
    </location>
</feature>
<gene>
    <name evidence="2" type="ORF">BQ2448_3928</name>
</gene>
<feature type="compositionally biased region" description="Polar residues" evidence="1">
    <location>
        <begin position="179"/>
        <end position="199"/>
    </location>
</feature>
<dbReference type="STRING" id="269621.A0A238FJQ9"/>
<accession>A0A238FJQ9</accession>
<feature type="region of interest" description="Disordered" evidence="1">
    <location>
        <begin position="179"/>
        <end position="248"/>
    </location>
</feature>
<keyword evidence="3" id="KW-1185">Reference proteome</keyword>
<proteinExistence type="predicted"/>
<evidence type="ECO:0000313" key="3">
    <source>
        <dbReference type="Proteomes" id="UP000198372"/>
    </source>
</evidence>
<name>A0A238FJQ9_9BASI</name>
<reference evidence="3" key="1">
    <citation type="submission" date="2016-09" db="EMBL/GenBank/DDBJ databases">
        <authorList>
            <person name="Jeantristanb JTB J.-T."/>
            <person name="Ricardo R."/>
        </authorList>
    </citation>
    <scope>NUCLEOTIDE SEQUENCE [LARGE SCALE GENOMIC DNA]</scope>
</reference>
<organism evidence="2 3">
    <name type="scientific">Microbotryum intermedium</name>
    <dbReference type="NCBI Taxonomy" id="269621"/>
    <lineage>
        <taxon>Eukaryota</taxon>
        <taxon>Fungi</taxon>
        <taxon>Dikarya</taxon>
        <taxon>Basidiomycota</taxon>
        <taxon>Pucciniomycotina</taxon>
        <taxon>Microbotryomycetes</taxon>
        <taxon>Microbotryales</taxon>
        <taxon>Microbotryaceae</taxon>
        <taxon>Microbotryum</taxon>
    </lineage>
</organism>
<feature type="compositionally biased region" description="Polar residues" evidence="1">
    <location>
        <begin position="41"/>
        <end position="51"/>
    </location>
</feature>